<dbReference type="AlphaFoldDB" id="A0AAW0MGX9"/>
<keyword evidence="3" id="KW-1185">Reference proteome</keyword>
<evidence type="ECO:0000256" key="1">
    <source>
        <dbReference type="SAM" id="Phobius"/>
    </source>
</evidence>
<keyword evidence="1" id="KW-1133">Transmembrane helix</keyword>
<keyword evidence="1" id="KW-0472">Membrane</keyword>
<dbReference type="Proteomes" id="UP001460270">
    <property type="component" value="Unassembled WGS sequence"/>
</dbReference>
<organism evidence="2 3">
    <name type="scientific">Mugilogobius chulae</name>
    <name type="common">yellowstripe goby</name>
    <dbReference type="NCBI Taxonomy" id="88201"/>
    <lineage>
        <taxon>Eukaryota</taxon>
        <taxon>Metazoa</taxon>
        <taxon>Chordata</taxon>
        <taxon>Craniata</taxon>
        <taxon>Vertebrata</taxon>
        <taxon>Euteleostomi</taxon>
        <taxon>Actinopterygii</taxon>
        <taxon>Neopterygii</taxon>
        <taxon>Teleostei</taxon>
        <taxon>Neoteleostei</taxon>
        <taxon>Acanthomorphata</taxon>
        <taxon>Gobiaria</taxon>
        <taxon>Gobiiformes</taxon>
        <taxon>Gobioidei</taxon>
        <taxon>Gobiidae</taxon>
        <taxon>Gobionellinae</taxon>
        <taxon>Mugilogobius</taxon>
    </lineage>
</organism>
<protein>
    <submittedName>
        <fullName evidence="2">Uncharacterized protein</fullName>
    </submittedName>
</protein>
<name>A0AAW0MGX9_9GOBI</name>
<proteinExistence type="predicted"/>
<feature type="transmembrane region" description="Helical" evidence="1">
    <location>
        <begin position="83"/>
        <end position="102"/>
    </location>
</feature>
<sequence length="201" mass="23856">MLLTYVAVSSSLSHYYSRFLTYFKFQRERHFFSFLMTSVLSEFNKVIFVSCTRKTTVCMHLYCISVYYVYYVMFVWFLRLMKRMYNCCTLASVSALVILVVFPEMSCSKLDRYDTQTESDVRCCVVQDISVRRYEDIDQDSFVSLFGRRSAPPKPIRILDRIFAGLLRKTSEEIQKGFALTKDQPRRSYEPREVMDVFVEK</sequence>
<accession>A0AAW0MGX9</accession>
<keyword evidence="1" id="KW-0812">Transmembrane</keyword>
<evidence type="ECO:0000313" key="2">
    <source>
        <dbReference type="EMBL" id="KAK7877423.1"/>
    </source>
</evidence>
<comment type="caution">
    <text evidence="2">The sequence shown here is derived from an EMBL/GenBank/DDBJ whole genome shotgun (WGS) entry which is preliminary data.</text>
</comment>
<dbReference type="EMBL" id="JBBPFD010000692">
    <property type="protein sequence ID" value="KAK7877423.1"/>
    <property type="molecule type" value="Genomic_DNA"/>
</dbReference>
<reference evidence="3" key="1">
    <citation type="submission" date="2024-04" db="EMBL/GenBank/DDBJ databases">
        <title>Salinicola lusitanus LLJ914,a marine bacterium isolated from the Okinawa Trough.</title>
        <authorList>
            <person name="Li J."/>
        </authorList>
    </citation>
    <scope>NUCLEOTIDE SEQUENCE [LARGE SCALE GENOMIC DNA]</scope>
</reference>
<feature type="transmembrane region" description="Helical" evidence="1">
    <location>
        <begin position="57"/>
        <end position="77"/>
    </location>
</feature>
<evidence type="ECO:0000313" key="3">
    <source>
        <dbReference type="Proteomes" id="UP001460270"/>
    </source>
</evidence>
<gene>
    <name evidence="2" type="ORF">WMY93_031868</name>
</gene>